<dbReference type="Pfam" id="PF23921">
    <property type="entry name" value="DUF7260"/>
    <property type="match status" value="1"/>
</dbReference>
<dbReference type="InterPro" id="IPR055684">
    <property type="entry name" value="DUF7260"/>
</dbReference>
<dbReference type="eggNOG" id="arCOG06167">
    <property type="taxonomic scope" value="Archaea"/>
</dbReference>
<feature type="domain" description="DUF7260" evidence="2">
    <location>
        <begin position="5"/>
        <end position="250"/>
    </location>
</feature>
<reference evidence="3 4" key="1">
    <citation type="journal article" date="2009" name="Stand. Genomic Sci.">
        <title>Complete genome sequence of Halorhabdus utahensis type strain (AX-2).</title>
        <authorList>
            <person name="Anderson I."/>
            <person name="Tindall B.J."/>
            <person name="Pomrenke H."/>
            <person name="Goker M."/>
            <person name="Lapidus A."/>
            <person name="Nolan M."/>
            <person name="Copeland A."/>
            <person name="Glavina Del Rio T."/>
            <person name="Chen F."/>
            <person name="Tice H."/>
            <person name="Cheng J.F."/>
            <person name="Lucas S."/>
            <person name="Chertkov O."/>
            <person name="Bruce D."/>
            <person name="Brettin T."/>
            <person name="Detter J.C."/>
            <person name="Han C."/>
            <person name="Goodwin L."/>
            <person name="Land M."/>
            <person name="Hauser L."/>
            <person name="Chang Y.J."/>
            <person name="Jeffries C.D."/>
            <person name="Pitluck S."/>
            <person name="Pati A."/>
            <person name="Mavromatis K."/>
            <person name="Ivanova N."/>
            <person name="Ovchinnikova G."/>
            <person name="Chen A."/>
            <person name="Palaniappan K."/>
            <person name="Chain P."/>
            <person name="Rohde M."/>
            <person name="Bristow J."/>
            <person name="Eisen J.A."/>
            <person name="Markowitz V."/>
            <person name="Hugenholtz P."/>
            <person name="Kyrpides N.C."/>
            <person name="Klenk H.P."/>
        </authorList>
    </citation>
    <scope>NUCLEOTIDE SEQUENCE [LARGE SCALE GENOMIC DNA]</scope>
    <source>
        <strain evidence="4">DSM 12940 / JCM 11049 / AX-2</strain>
    </source>
</reference>
<dbReference type="EMBL" id="CP001687">
    <property type="protein sequence ID" value="ACV11750.1"/>
    <property type="molecule type" value="Genomic_DNA"/>
</dbReference>
<evidence type="ECO:0000256" key="1">
    <source>
        <dbReference type="SAM" id="MobiDB-lite"/>
    </source>
</evidence>
<feature type="region of interest" description="Disordered" evidence="1">
    <location>
        <begin position="38"/>
        <end position="65"/>
    </location>
</feature>
<evidence type="ECO:0000313" key="4">
    <source>
        <dbReference type="Proteomes" id="UP000002071"/>
    </source>
</evidence>
<accession>C7NQ06</accession>
<dbReference type="Proteomes" id="UP000002071">
    <property type="component" value="Chromosome"/>
</dbReference>
<dbReference type="RefSeq" id="WP_015789324.1">
    <property type="nucleotide sequence ID" value="NC_013158.1"/>
</dbReference>
<evidence type="ECO:0000259" key="2">
    <source>
        <dbReference type="Pfam" id="PF23921"/>
    </source>
</evidence>
<evidence type="ECO:0000313" key="3">
    <source>
        <dbReference type="EMBL" id="ACV11750.1"/>
    </source>
</evidence>
<proteinExistence type="predicted"/>
<dbReference type="GeneID" id="8383854"/>
<protein>
    <recommendedName>
        <fullName evidence="2">DUF7260 domain-containing protein</fullName>
    </recommendedName>
</protein>
<dbReference type="STRING" id="519442.Huta_1575"/>
<dbReference type="HOGENOM" id="CLU_076271_1_0_2"/>
<name>C7NQ06_HALUD</name>
<feature type="compositionally biased region" description="Polar residues" evidence="1">
    <location>
        <begin position="49"/>
        <end position="60"/>
    </location>
</feature>
<organism evidence="3 4">
    <name type="scientific">Halorhabdus utahensis (strain DSM 12940 / JCM 11049 / AX-2)</name>
    <dbReference type="NCBI Taxonomy" id="519442"/>
    <lineage>
        <taxon>Archaea</taxon>
        <taxon>Methanobacteriati</taxon>
        <taxon>Methanobacteriota</taxon>
        <taxon>Stenosarchaea group</taxon>
        <taxon>Halobacteria</taxon>
        <taxon>Halobacteriales</taxon>
        <taxon>Haloarculaceae</taxon>
        <taxon>Halorhabdus</taxon>
    </lineage>
</organism>
<dbReference type="KEGG" id="hut:Huta_1575"/>
<dbReference type="OrthoDB" id="213880at2157"/>
<gene>
    <name evidence="3" type="ordered locus">Huta_1575</name>
</gene>
<dbReference type="AlphaFoldDB" id="C7NQ06"/>
<keyword evidence="4" id="KW-1185">Reference proteome</keyword>
<sequence length="261" mass="28587">MGAQTRIHDARDRVEDEREAIEAKLDAVDRFVDRVENCQPGPTPAAGSVTATAGTLSRDSPSGGDTCEVVREAFAETIRPHSLDDVEERESLPETIQTELSGSVAVALAPTMNTSFTPELKQAVLSEARTRRAETETLGKALQREATQLADAAAVVDEITGWIVTADETPLSDLGFEALRARHERLDTYRERCETVAMWRQSFLDGATNNGPEVGVTHRSLGPYLYQDFPTDHPVLTTVARLADTCGDCQRAVRDHLVRRA</sequence>